<dbReference type="PANTHER" id="PTHR13041:SF3">
    <property type="entry name" value="PROTEIN JTB"/>
    <property type="match status" value="1"/>
</dbReference>
<comment type="caution">
    <text evidence="1">The sequence shown here is derived from an EMBL/GenBank/DDBJ whole genome shotgun (WGS) entry which is preliminary data.</text>
</comment>
<proteinExistence type="predicted"/>
<dbReference type="GO" id="GO:0000281">
    <property type="term" value="P:mitotic cytokinesis"/>
    <property type="evidence" value="ECO:0007669"/>
    <property type="project" value="TreeGrafter"/>
</dbReference>
<protein>
    <submittedName>
        <fullName evidence="1">Uncharacterized protein</fullName>
    </submittedName>
</protein>
<dbReference type="PANTHER" id="PTHR13041">
    <property type="entry name" value="JTB PROTEIN-RELATED"/>
    <property type="match status" value="1"/>
</dbReference>
<dbReference type="InterPro" id="IPR008657">
    <property type="entry name" value="JTB"/>
</dbReference>
<dbReference type="GO" id="GO:0005737">
    <property type="term" value="C:cytoplasm"/>
    <property type="evidence" value="ECO:0007669"/>
    <property type="project" value="TreeGrafter"/>
</dbReference>
<evidence type="ECO:0000313" key="1">
    <source>
        <dbReference type="EMBL" id="KAJ8962926.1"/>
    </source>
</evidence>
<dbReference type="Pfam" id="PF05439">
    <property type="entry name" value="JTB"/>
    <property type="match status" value="1"/>
</dbReference>
<dbReference type="Proteomes" id="UP001162162">
    <property type="component" value="Unassembled WGS sequence"/>
</dbReference>
<accession>A0AAV8ZGT4</accession>
<dbReference type="GO" id="GO:0016020">
    <property type="term" value="C:membrane"/>
    <property type="evidence" value="ECO:0007669"/>
    <property type="project" value="InterPro"/>
</dbReference>
<dbReference type="EMBL" id="JAPWTK010000002">
    <property type="protein sequence ID" value="KAJ8962926.1"/>
    <property type="molecule type" value="Genomic_DNA"/>
</dbReference>
<name>A0AAV8ZGT4_9CUCU</name>
<dbReference type="GO" id="GO:0005819">
    <property type="term" value="C:spindle"/>
    <property type="evidence" value="ECO:0007669"/>
    <property type="project" value="TreeGrafter"/>
</dbReference>
<reference evidence="1" key="1">
    <citation type="journal article" date="2023" name="Insect Mol. Biol.">
        <title>Genome sequencing provides insights into the evolution of gene families encoding plant cell wall-degrading enzymes in longhorned beetles.</title>
        <authorList>
            <person name="Shin N.R."/>
            <person name="Okamura Y."/>
            <person name="Kirsch R."/>
            <person name="Pauchet Y."/>
        </authorList>
    </citation>
    <scope>NUCLEOTIDE SEQUENCE</scope>
    <source>
        <strain evidence="1">AMC_N1</strain>
    </source>
</reference>
<keyword evidence="2" id="KW-1185">Reference proteome</keyword>
<evidence type="ECO:0000313" key="2">
    <source>
        <dbReference type="Proteomes" id="UP001162162"/>
    </source>
</evidence>
<gene>
    <name evidence="1" type="ORF">NQ318_001338</name>
</gene>
<dbReference type="GO" id="GO:0030496">
    <property type="term" value="C:midbody"/>
    <property type="evidence" value="ECO:0007669"/>
    <property type="project" value="TreeGrafter"/>
</dbReference>
<dbReference type="AlphaFoldDB" id="A0AAV8ZGT4"/>
<organism evidence="1 2">
    <name type="scientific">Aromia moschata</name>
    <dbReference type="NCBI Taxonomy" id="1265417"/>
    <lineage>
        <taxon>Eukaryota</taxon>
        <taxon>Metazoa</taxon>
        <taxon>Ecdysozoa</taxon>
        <taxon>Arthropoda</taxon>
        <taxon>Hexapoda</taxon>
        <taxon>Insecta</taxon>
        <taxon>Pterygota</taxon>
        <taxon>Neoptera</taxon>
        <taxon>Endopterygota</taxon>
        <taxon>Coleoptera</taxon>
        <taxon>Polyphaga</taxon>
        <taxon>Cucujiformia</taxon>
        <taxon>Chrysomeloidea</taxon>
        <taxon>Cerambycidae</taxon>
        <taxon>Cerambycinae</taxon>
        <taxon>Callichromatini</taxon>
        <taxon>Aromia</taxon>
    </lineage>
</organism>
<dbReference type="GO" id="GO:0005813">
    <property type="term" value="C:centrosome"/>
    <property type="evidence" value="ECO:0007669"/>
    <property type="project" value="TreeGrafter"/>
</dbReference>
<sequence>MIESCPKKRMILGITLQGILTVLVLIVESHWTESNKRIKKQNFVVEQNSTCWEKEKYEVIKDCEPCSAFELQSKHIGVLHSHPLQRGTKVCKAAFWRFEGLMFIGSIGSTFCVVLRRGFKQAYASKSSEAAGQLCLNLENMDSLFINVYQDTDTSFSVNVETAIILTIYGLGNRKNLQLFMNQVKERPDEPLLSGGLYKC</sequence>